<sequence length="187" mass="20386">MALSARGGNRGPAAAADNRRALLRAARRLFADKGYNVPLSAIAREAGVGQAVLYRHFPRRLDLAFAVFEENFAELESLAARTGPDAFERFFERLVELMVESVGFIEMVVGARGVVEDYDGDERLAQLLAVPLGRSQEAGRVAARVTVDDVGLALRMIYGVAATARGGAGRRADVERVRDLVLTRWRA</sequence>
<dbReference type="SUPFAM" id="SSF46689">
    <property type="entry name" value="Homeodomain-like"/>
    <property type="match status" value="1"/>
</dbReference>
<evidence type="ECO:0000313" key="6">
    <source>
        <dbReference type="EMBL" id="MBD8061925.1"/>
    </source>
</evidence>
<accession>A0ABR8Z0V4</accession>
<feature type="domain" description="HTH tetR-type" evidence="5">
    <location>
        <begin position="16"/>
        <end position="75"/>
    </location>
</feature>
<dbReference type="Proteomes" id="UP000661894">
    <property type="component" value="Unassembled WGS sequence"/>
</dbReference>
<evidence type="ECO:0000313" key="7">
    <source>
        <dbReference type="Proteomes" id="UP000661894"/>
    </source>
</evidence>
<proteinExistence type="predicted"/>
<dbReference type="Gene3D" id="1.10.357.10">
    <property type="entry name" value="Tetracycline Repressor, domain 2"/>
    <property type="match status" value="1"/>
</dbReference>
<keyword evidence="7" id="KW-1185">Reference proteome</keyword>
<keyword evidence="1" id="KW-0805">Transcription regulation</keyword>
<dbReference type="PANTHER" id="PTHR30055:SF234">
    <property type="entry name" value="HTH-TYPE TRANSCRIPTIONAL REGULATOR BETI"/>
    <property type="match status" value="1"/>
</dbReference>
<keyword evidence="2 4" id="KW-0238">DNA-binding</keyword>
<dbReference type="EMBL" id="JACSPO010000002">
    <property type="protein sequence ID" value="MBD8061925.1"/>
    <property type="molecule type" value="Genomic_DNA"/>
</dbReference>
<organism evidence="6 7">
    <name type="scientific">Oceanitalea stevensii</name>
    <dbReference type="NCBI Taxonomy" id="2763072"/>
    <lineage>
        <taxon>Bacteria</taxon>
        <taxon>Bacillati</taxon>
        <taxon>Actinomycetota</taxon>
        <taxon>Actinomycetes</taxon>
        <taxon>Micrococcales</taxon>
        <taxon>Bogoriellaceae</taxon>
        <taxon>Georgenia</taxon>
    </lineage>
</organism>
<dbReference type="InterPro" id="IPR001647">
    <property type="entry name" value="HTH_TetR"/>
</dbReference>
<evidence type="ECO:0000256" key="2">
    <source>
        <dbReference type="ARBA" id="ARBA00023125"/>
    </source>
</evidence>
<keyword evidence="3" id="KW-0804">Transcription</keyword>
<dbReference type="Pfam" id="PF00440">
    <property type="entry name" value="TetR_N"/>
    <property type="match status" value="1"/>
</dbReference>
<dbReference type="RefSeq" id="WP_251839048.1">
    <property type="nucleotide sequence ID" value="NZ_JACSPO010000002.1"/>
</dbReference>
<dbReference type="InterPro" id="IPR009057">
    <property type="entry name" value="Homeodomain-like_sf"/>
</dbReference>
<evidence type="ECO:0000256" key="1">
    <source>
        <dbReference type="ARBA" id="ARBA00023015"/>
    </source>
</evidence>
<evidence type="ECO:0000256" key="3">
    <source>
        <dbReference type="ARBA" id="ARBA00023163"/>
    </source>
</evidence>
<evidence type="ECO:0000259" key="5">
    <source>
        <dbReference type="PROSITE" id="PS50977"/>
    </source>
</evidence>
<evidence type="ECO:0000256" key="4">
    <source>
        <dbReference type="PROSITE-ProRule" id="PRU00335"/>
    </source>
</evidence>
<dbReference type="InterPro" id="IPR050109">
    <property type="entry name" value="HTH-type_TetR-like_transc_reg"/>
</dbReference>
<dbReference type="PANTHER" id="PTHR30055">
    <property type="entry name" value="HTH-TYPE TRANSCRIPTIONAL REGULATOR RUTR"/>
    <property type="match status" value="1"/>
</dbReference>
<gene>
    <name evidence="6" type="ORF">H9624_06265</name>
</gene>
<name>A0ABR8Z0V4_9MICO</name>
<reference evidence="6 7" key="1">
    <citation type="submission" date="2020-08" db="EMBL/GenBank/DDBJ databases">
        <title>A Genomic Blueprint of the Chicken Gut Microbiome.</title>
        <authorList>
            <person name="Gilroy R."/>
            <person name="Ravi A."/>
            <person name="Getino M."/>
            <person name="Pursley I."/>
            <person name="Horton D.L."/>
            <person name="Alikhan N.-F."/>
            <person name="Baker D."/>
            <person name="Gharbi K."/>
            <person name="Hall N."/>
            <person name="Watson M."/>
            <person name="Adriaenssens E.M."/>
            <person name="Foster-Nyarko E."/>
            <person name="Jarju S."/>
            <person name="Secka A."/>
            <person name="Antonio M."/>
            <person name="Oren A."/>
            <person name="Chaudhuri R."/>
            <person name="La Ragione R.M."/>
            <person name="Hildebrand F."/>
            <person name="Pallen M.J."/>
        </authorList>
    </citation>
    <scope>NUCLEOTIDE SEQUENCE [LARGE SCALE GENOMIC DNA]</scope>
    <source>
        <strain evidence="6 7">Sa1BUA1</strain>
    </source>
</reference>
<dbReference type="PRINTS" id="PR00455">
    <property type="entry name" value="HTHTETR"/>
</dbReference>
<feature type="DNA-binding region" description="H-T-H motif" evidence="4">
    <location>
        <begin position="38"/>
        <end position="57"/>
    </location>
</feature>
<dbReference type="PROSITE" id="PS50977">
    <property type="entry name" value="HTH_TETR_2"/>
    <property type="match status" value="1"/>
</dbReference>
<comment type="caution">
    <text evidence="6">The sequence shown here is derived from an EMBL/GenBank/DDBJ whole genome shotgun (WGS) entry which is preliminary data.</text>
</comment>
<protein>
    <submittedName>
        <fullName evidence="6">Helix-turn-helix transcriptional regulator</fullName>
    </submittedName>
</protein>